<dbReference type="OrthoDB" id="9763786at2"/>
<feature type="transmembrane region" description="Helical" evidence="10">
    <location>
        <begin position="53"/>
        <end position="71"/>
    </location>
</feature>
<evidence type="ECO:0000256" key="5">
    <source>
        <dbReference type="ARBA" id="ARBA00022967"/>
    </source>
</evidence>
<keyword evidence="8 10" id="KW-0472">Membrane</keyword>
<keyword evidence="13" id="KW-1185">Reference proteome</keyword>
<keyword evidence="5" id="KW-1278">Translocase</keyword>
<dbReference type="AlphaFoldDB" id="A0A5K7Z3I1"/>
<reference evidence="12 13" key="1">
    <citation type="submission" date="2019-11" db="EMBL/GenBank/DDBJ databases">
        <title>Comparative genomics of hydrocarbon-degrading Desulfosarcina strains.</title>
        <authorList>
            <person name="Watanabe M."/>
            <person name="Kojima H."/>
            <person name="Fukui M."/>
        </authorList>
    </citation>
    <scope>NUCLEOTIDE SEQUENCE [LARGE SCALE GENOMIC DNA]</scope>
    <source>
        <strain evidence="12 13">PL12</strain>
    </source>
</reference>
<evidence type="ECO:0000256" key="3">
    <source>
        <dbReference type="ARBA" id="ARBA00022692"/>
    </source>
</evidence>
<keyword evidence="6 10" id="KW-1133">Transmembrane helix</keyword>
<dbReference type="InterPro" id="IPR034300">
    <property type="entry name" value="PNTB-like"/>
</dbReference>
<evidence type="ECO:0000256" key="2">
    <source>
        <dbReference type="ARBA" id="ARBA00012943"/>
    </source>
</evidence>
<dbReference type="GO" id="GO:0008750">
    <property type="term" value="F:proton-translocating NAD(P)+ transhydrogenase activity"/>
    <property type="evidence" value="ECO:0007669"/>
    <property type="project" value="UniProtKB-EC"/>
</dbReference>
<dbReference type="Proteomes" id="UP000427906">
    <property type="component" value="Chromosome"/>
</dbReference>
<organism evidence="12 13">
    <name type="scientific">Desulfosarcina alkanivorans</name>
    <dbReference type="NCBI Taxonomy" id="571177"/>
    <lineage>
        <taxon>Bacteria</taxon>
        <taxon>Pseudomonadati</taxon>
        <taxon>Thermodesulfobacteriota</taxon>
        <taxon>Desulfobacteria</taxon>
        <taxon>Desulfobacterales</taxon>
        <taxon>Desulfosarcinaceae</taxon>
        <taxon>Desulfosarcina</taxon>
    </lineage>
</organism>
<name>A0A5K7Z3I1_9BACT</name>
<evidence type="ECO:0000256" key="1">
    <source>
        <dbReference type="ARBA" id="ARBA00004141"/>
    </source>
</evidence>
<evidence type="ECO:0000256" key="9">
    <source>
        <dbReference type="ARBA" id="ARBA00048202"/>
    </source>
</evidence>
<dbReference type="KEGG" id="dalk:DSCA_51270"/>
<keyword evidence="4" id="KW-0521">NADP</keyword>
<accession>A0A5K7Z3I1</accession>
<dbReference type="GO" id="GO:0016020">
    <property type="term" value="C:membrane"/>
    <property type="evidence" value="ECO:0007669"/>
    <property type="project" value="UniProtKB-SubCell"/>
</dbReference>
<dbReference type="PANTHER" id="PTHR44758:SF1">
    <property type="entry name" value="NAD(P) TRANSHYDROGENASE SUBUNIT BETA"/>
    <property type="match status" value="1"/>
</dbReference>
<evidence type="ECO:0000256" key="7">
    <source>
        <dbReference type="ARBA" id="ARBA00023027"/>
    </source>
</evidence>
<feature type="transmembrane region" description="Helical" evidence="10">
    <location>
        <begin position="179"/>
        <end position="196"/>
    </location>
</feature>
<sequence>MTLLIDFSVIMVLIVGIWQFRMPSKARFGNLTAAFSLLCAFFLVLYRSGIIDGSVVMVSLAGGAIAGYAVARSVSMIQIPAMVAFQHGAGGVAAFLVSLVELTRGGHALDLMREVSGVSGLTIGALTFSGSMIASAKLANKIRQTPQTLPAHNLLMLVNIAAIVGVGTASVYAPADSLFYLYLAQIGLSAFFGILFSMRIGGADMPVLISFLNATAGLAASFCGLVIGNQLLIAFGATVAASGSILTHVMCTAMNRNIFKIILPEVKRAGKPLKKAAGLSGQRLTADTTVASAANGFERAVERIRAAKKVIVVPGYGMALAKAQMEVAVLSKKMIAMGKDVKYAIHPVAGRMPGHMNVLLAEAGVDYDMLVEMEAVNPDFYATDLVLVIGACDVVNTAAIDVEGTPISGMPILMAHKAKTVVCCNFDQNPGYSGVENPLYEKSNTIMLAGDAKKTVRQLVASLTGEKPAEKNVTDGGLSGSLDVAVDALAAAKTVIIIPGYGMALAKAQKKVVELASILEKRGAAVKYAIHPVAGRMPGHMNVLLAEVEVDYDNLIEMDEVNPLFAETDVAVVVGACDVVNPAAIELEGTPISGMPILMAHEAKKIIVCNFDKMPGYSGVSNPLYDNSKSIMMLGDAGDSAEILISNLRTMDAGPKMMS</sequence>
<evidence type="ECO:0000256" key="4">
    <source>
        <dbReference type="ARBA" id="ARBA00022857"/>
    </source>
</evidence>
<dbReference type="EC" id="7.1.1.1" evidence="2"/>
<dbReference type="Gene3D" id="3.40.50.1220">
    <property type="entry name" value="TPP-binding domain"/>
    <property type="match status" value="2"/>
</dbReference>
<feature type="transmembrane region" description="Helical" evidence="10">
    <location>
        <begin position="154"/>
        <end position="173"/>
    </location>
</feature>
<feature type="transmembrane region" description="Helical" evidence="10">
    <location>
        <begin position="115"/>
        <end position="134"/>
    </location>
</feature>
<feature type="transmembrane region" description="Helical" evidence="10">
    <location>
        <begin position="83"/>
        <end position="103"/>
    </location>
</feature>
<feature type="domain" description="NADP transhydrogenase beta-like" evidence="11">
    <location>
        <begin position="481"/>
        <end position="645"/>
    </location>
</feature>
<evidence type="ECO:0000256" key="6">
    <source>
        <dbReference type="ARBA" id="ARBA00022989"/>
    </source>
</evidence>
<keyword evidence="3 10" id="KW-0812">Transmembrane</keyword>
<evidence type="ECO:0000259" key="11">
    <source>
        <dbReference type="Pfam" id="PF02233"/>
    </source>
</evidence>
<dbReference type="Pfam" id="PF02233">
    <property type="entry name" value="PNTB"/>
    <property type="match status" value="2"/>
</dbReference>
<comment type="subcellular location">
    <subcellularLocation>
        <location evidence="1">Membrane</location>
        <topology evidence="1">Multi-pass membrane protein</topology>
    </subcellularLocation>
</comment>
<evidence type="ECO:0000313" key="13">
    <source>
        <dbReference type="Proteomes" id="UP000427906"/>
    </source>
</evidence>
<feature type="domain" description="NADP transhydrogenase beta-like" evidence="11">
    <location>
        <begin position="9"/>
        <end position="461"/>
    </location>
</feature>
<dbReference type="InterPro" id="IPR029035">
    <property type="entry name" value="DHS-like_NAD/FAD-binding_dom"/>
</dbReference>
<comment type="catalytic activity">
    <reaction evidence="9">
        <text>NAD(+) + NADPH + H(+)(in) = NADH + NADP(+) + H(+)(out)</text>
        <dbReference type="Rhea" id="RHEA:47992"/>
        <dbReference type="ChEBI" id="CHEBI:15378"/>
        <dbReference type="ChEBI" id="CHEBI:57540"/>
        <dbReference type="ChEBI" id="CHEBI:57783"/>
        <dbReference type="ChEBI" id="CHEBI:57945"/>
        <dbReference type="ChEBI" id="CHEBI:58349"/>
        <dbReference type="EC" id="7.1.1.1"/>
    </reaction>
</comment>
<dbReference type="PANTHER" id="PTHR44758">
    <property type="entry name" value="NAD(P) TRANSHYDROGENASE SUBUNIT BETA"/>
    <property type="match status" value="1"/>
</dbReference>
<dbReference type="SUPFAM" id="SSF52467">
    <property type="entry name" value="DHS-like NAD/FAD-binding domain"/>
    <property type="match status" value="2"/>
</dbReference>
<evidence type="ECO:0000256" key="8">
    <source>
        <dbReference type="ARBA" id="ARBA00023136"/>
    </source>
</evidence>
<feature type="transmembrane region" description="Helical" evidence="10">
    <location>
        <begin position="28"/>
        <end position="47"/>
    </location>
</feature>
<dbReference type="EMBL" id="AP021874">
    <property type="protein sequence ID" value="BBO71197.1"/>
    <property type="molecule type" value="Genomic_DNA"/>
</dbReference>
<feature type="transmembrane region" description="Helical" evidence="10">
    <location>
        <begin position="208"/>
        <end position="227"/>
    </location>
</feature>
<evidence type="ECO:0000256" key="10">
    <source>
        <dbReference type="SAM" id="Phobius"/>
    </source>
</evidence>
<gene>
    <name evidence="12" type="primary">pntB</name>
    <name evidence="12" type="ORF">DSCA_51270</name>
</gene>
<proteinExistence type="predicted"/>
<evidence type="ECO:0000313" key="12">
    <source>
        <dbReference type="EMBL" id="BBO71197.1"/>
    </source>
</evidence>
<keyword evidence="7" id="KW-0520">NAD</keyword>
<protein>
    <recommendedName>
        <fullName evidence="2">proton-translocating NAD(P)(+) transhydrogenase</fullName>
        <ecNumber evidence="2">7.1.1.1</ecNumber>
    </recommendedName>
</protein>